<feature type="compositionally biased region" description="Acidic residues" evidence="2">
    <location>
        <begin position="107"/>
        <end position="117"/>
    </location>
</feature>
<feature type="coiled-coil region" evidence="1">
    <location>
        <begin position="38"/>
        <end position="65"/>
    </location>
</feature>
<feature type="compositionally biased region" description="Acidic residues" evidence="2">
    <location>
        <begin position="190"/>
        <end position="216"/>
    </location>
</feature>
<organism evidence="3 4">
    <name type="scientific">Trichophyton interdigitale (strain MR816)</name>
    <dbReference type="NCBI Taxonomy" id="1215338"/>
    <lineage>
        <taxon>Eukaryota</taxon>
        <taxon>Fungi</taxon>
        <taxon>Dikarya</taxon>
        <taxon>Ascomycota</taxon>
        <taxon>Pezizomycotina</taxon>
        <taxon>Eurotiomycetes</taxon>
        <taxon>Eurotiomycetidae</taxon>
        <taxon>Onygenales</taxon>
        <taxon>Arthrodermataceae</taxon>
        <taxon>Trichophyton</taxon>
    </lineage>
</organism>
<evidence type="ECO:0000313" key="3">
    <source>
        <dbReference type="EMBL" id="KDB20088.1"/>
    </source>
</evidence>
<feature type="compositionally biased region" description="Low complexity" evidence="2">
    <location>
        <begin position="71"/>
        <end position="89"/>
    </location>
</feature>
<dbReference type="PANTHER" id="PTHR36826">
    <property type="entry name" value="PROTEIN ECM13"/>
    <property type="match status" value="1"/>
</dbReference>
<proteinExistence type="predicted"/>
<evidence type="ECO:0000256" key="2">
    <source>
        <dbReference type="SAM" id="MobiDB-lite"/>
    </source>
</evidence>
<reference evidence="3 4" key="1">
    <citation type="submission" date="2014-02" db="EMBL/GenBank/DDBJ databases">
        <title>The Genome Sequence of Trichophyton interdigitale MR816.</title>
        <authorList>
            <consortium name="The Broad Institute Genomics Platform"/>
            <person name="Cuomo C.A."/>
            <person name="White T.C."/>
            <person name="Graser Y."/>
            <person name="Martinez-Rossi N."/>
            <person name="Heitman J."/>
            <person name="Young S.K."/>
            <person name="Zeng Q."/>
            <person name="Gargeya S."/>
            <person name="Abouelleil A."/>
            <person name="Alvarado L."/>
            <person name="Chapman S.B."/>
            <person name="Gainer-Dewar J."/>
            <person name="Goldberg J."/>
            <person name="Griggs A."/>
            <person name="Gujja S."/>
            <person name="Hansen M."/>
            <person name="Howarth C."/>
            <person name="Imamovic A."/>
            <person name="Larimer J."/>
            <person name="Martinez D."/>
            <person name="Murphy C."/>
            <person name="Pearson M.D."/>
            <person name="Persinoti G."/>
            <person name="Poon T."/>
            <person name="Priest M."/>
            <person name="Roberts A.D."/>
            <person name="Saif S."/>
            <person name="Shea T.D."/>
            <person name="Sykes S.N."/>
            <person name="Wortman J."/>
            <person name="Nusbaum C."/>
            <person name="Birren B."/>
        </authorList>
    </citation>
    <scope>NUCLEOTIDE SEQUENCE [LARGE SCALE GENOMIC DNA]</scope>
    <source>
        <strain evidence="3 4">MR816</strain>
    </source>
</reference>
<dbReference type="EMBL" id="AOKY01000943">
    <property type="protein sequence ID" value="KDB20088.1"/>
    <property type="molecule type" value="Genomic_DNA"/>
</dbReference>
<name>A0A059IXB0_TRIIM</name>
<dbReference type="PANTHER" id="PTHR36826:SF1">
    <property type="entry name" value="PROTEIN ECM13"/>
    <property type="match status" value="1"/>
</dbReference>
<evidence type="ECO:0000313" key="4">
    <source>
        <dbReference type="Proteomes" id="UP000024533"/>
    </source>
</evidence>
<dbReference type="Proteomes" id="UP000024533">
    <property type="component" value="Unassembled WGS sequence"/>
</dbReference>
<gene>
    <name evidence="3" type="ORF">H109_07950</name>
</gene>
<feature type="region of interest" description="Disordered" evidence="2">
    <location>
        <begin position="173"/>
        <end position="254"/>
    </location>
</feature>
<evidence type="ECO:0000256" key="1">
    <source>
        <dbReference type="SAM" id="Coils"/>
    </source>
</evidence>
<feature type="region of interest" description="Disordered" evidence="2">
    <location>
        <begin position="105"/>
        <end position="136"/>
    </location>
</feature>
<keyword evidence="1" id="KW-0175">Coiled coil</keyword>
<comment type="caution">
    <text evidence="3">The sequence shown here is derived from an EMBL/GenBank/DDBJ whole genome shotgun (WGS) entry which is preliminary data.</text>
</comment>
<feature type="compositionally biased region" description="Acidic residues" evidence="2">
    <location>
        <begin position="126"/>
        <end position="136"/>
    </location>
</feature>
<dbReference type="OrthoDB" id="5431245at2759"/>
<sequence>MHLKKRDMSLSETYVLAHTARAKLTREAARADHHLRLLVGHANMLDNLMLDLAEAEREREAWYNQAIKSRSTSTSASTTTSTTAAAPAPVSGKRIQWLDTVVRHDEPADDNDNENEGGWDAVSDSDSSDSSDYETDGDFLVDIASKRRHQQAGPAAAAAELYPIKFSPATHRDFDLGLDSNNNNNHNNNDDDDGDEEEEEEEYDDYGDYDYDDGDELTLTRTSSRQHQPPELLHDSDEESEDDMPPSPPSTTFDSFSAVAAVAATTVAAAATAPQKAVVGKDIHADQPASPRLSPEEQSSFVEQGFFLPPRNPARTAQTMIAAF</sequence>
<protein>
    <submittedName>
        <fullName evidence="3">Uncharacterized protein</fullName>
    </submittedName>
</protein>
<dbReference type="STRING" id="1215338.A0A059IXB0"/>
<accession>A0A059IXB0</accession>
<keyword evidence="4" id="KW-1185">Reference proteome</keyword>
<dbReference type="InterPro" id="IPR037738">
    <property type="entry name" value="Ecm13-like"/>
</dbReference>
<dbReference type="HOGENOM" id="CLU_058482_0_0_1"/>
<dbReference type="OMA" id="HIQWADT"/>
<feature type="region of interest" description="Disordered" evidence="2">
    <location>
        <begin position="68"/>
        <end position="90"/>
    </location>
</feature>
<dbReference type="AlphaFoldDB" id="A0A059IXB0"/>
<feature type="region of interest" description="Disordered" evidence="2">
    <location>
        <begin position="272"/>
        <end position="301"/>
    </location>
</feature>